<evidence type="ECO:0000313" key="3">
    <source>
        <dbReference type="Proteomes" id="UP000183653"/>
    </source>
</evidence>
<dbReference type="Proteomes" id="UP000183653">
    <property type="component" value="Chromosome I"/>
</dbReference>
<proteinExistence type="predicted"/>
<keyword evidence="3" id="KW-1185">Reference proteome</keyword>
<reference evidence="2 3" key="1">
    <citation type="submission" date="2016-10" db="EMBL/GenBank/DDBJ databases">
        <authorList>
            <person name="Varghese N."/>
            <person name="Submissions S."/>
        </authorList>
    </citation>
    <scope>NUCLEOTIDE SEQUENCE [LARGE SCALE GENOMIC DNA]</scope>
    <source>
        <strain evidence="2 3">BS2775</strain>
    </source>
</reference>
<sequence length="101" mass="11331">MTDLKGAEQTASSLAEEALNQARARFSSSESPVTPEPKSLKKKPGRKATAPQTSNTLQDLQKTLWATVRWFVKQYLRCSAPATVYYYELTAGLIRCRRHKA</sequence>
<evidence type="ECO:0000256" key="1">
    <source>
        <dbReference type="SAM" id="MobiDB-lite"/>
    </source>
</evidence>
<feature type="region of interest" description="Disordered" evidence="1">
    <location>
        <begin position="21"/>
        <end position="56"/>
    </location>
</feature>
<dbReference type="RefSeq" id="WP_072024054.1">
    <property type="nucleotide sequence ID" value="NZ_JYLM01000008.1"/>
</dbReference>
<dbReference type="EMBL" id="LT629782">
    <property type="protein sequence ID" value="SDU09996.1"/>
    <property type="molecule type" value="Genomic_DNA"/>
</dbReference>
<protein>
    <submittedName>
        <fullName evidence="2">Uncharacterized protein</fullName>
    </submittedName>
</protein>
<name>A0A8B3Y0X3_9PSED</name>
<evidence type="ECO:0000313" key="2">
    <source>
        <dbReference type="EMBL" id="SDU09996.1"/>
    </source>
</evidence>
<dbReference type="AlphaFoldDB" id="A0A8B3Y0X3"/>
<organism evidence="2 3">
    <name type="scientific">Pseudomonas orientalis</name>
    <dbReference type="NCBI Taxonomy" id="76758"/>
    <lineage>
        <taxon>Bacteria</taxon>
        <taxon>Pseudomonadati</taxon>
        <taxon>Pseudomonadota</taxon>
        <taxon>Gammaproteobacteria</taxon>
        <taxon>Pseudomonadales</taxon>
        <taxon>Pseudomonadaceae</taxon>
        <taxon>Pseudomonas</taxon>
    </lineage>
</organism>
<dbReference type="OrthoDB" id="5769639at2"/>
<accession>A0A8B3Y0X3</accession>
<gene>
    <name evidence="2" type="ORF">SAMN04490197_2822</name>
</gene>